<evidence type="ECO:0000256" key="4">
    <source>
        <dbReference type="PROSITE-ProRule" id="PRU01248"/>
    </source>
</evidence>
<gene>
    <name evidence="7" type="ORF">EFQ99_16390</name>
</gene>
<evidence type="ECO:0000256" key="5">
    <source>
        <dbReference type="SAM" id="Coils"/>
    </source>
</evidence>
<keyword evidence="8" id="KW-1185">Reference proteome</keyword>
<dbReference type="SUPFAM" id="SSF56349">
    <property type="entry name" value="DNA breaking-rejoining enzymes"/>
    <property type="match status" value="1"/>
</dbReference>
<dbReference type="InterPro" id="IPR013762">
    <property type="entry name" value="Integrase-like_cat_sf"/>
</dbReference>
<keyword evidence="2 4" id="KW-0238">DNA-binding</keyword>
<dbReference type="Proteomes" id="UP000278823">
    <property type="component" value="Unassembled WGS sequence"/>
</dbReference>
<evidence type="ECO:0000256" key="2">
    <source>
        <dbReference type="ARBA" id="ARBA00023125"/>
    </source>
</evidence>
<evidence type="ECO:0000313" key="8">
    <source>
        <dbReference type="Proteomes" id="UP000278823"/>
    </source>
</evidence>
<keyword evidence="1" id="KW-0229">DNA integration</keyword>
<dbReference type="PROSITE" id="PS51900">
    <property type="entry name" value="CB"/>
    <property type="match status" value="1"/>
</dbReference>
<dbReference type="Gene3D" id="1.10.150.130">
    <property type="match status" value="1"/>
</dbReference>
<evidence type="ECO:0000259" key="6">
    <source>
        <dbReference type="PROSITE" id="PS51900"/>
    </source>
</evidence>
<dbReference type="Gene3D" id="1.10.443.10">
    <property type="entry name" value="Intergrase catalytic core"/>
    <property type="match status" value="1"/>
</dbReference>
<dbReference type="GO" id="GO:0003677">
    <property type="term" value="F:DNA binding"/>
    <property type="evidence" value="ECO:0007669"/>
    <property type="project" value="UniProtKB-UniRule"/>
</dbReference>
<feature type="coiled-coil region" evidence="5">
    <location>
        <begin position="508"/>
        <end position="535"/>
    </location>
</feature>
<name>A0A3S0Y4S2_9HYPH</name>
<dbReference type="InterPro" id="IPR044068">
    <property type="entry name" value="CB"/>
</dbReference>
<dbReference type="OrthoDB" id="8365752at2"/>
<feature type="domain" description="Core-binding (CB)" evidence="6">
    <location>
        <begin position="149"/>
        <end position="233"/>
    </location>
</feature>
<keyword evidence="5" id="KW-0175">Coiled coil</keyword>
<comment type="caution">
    <text evidence="7">The sequence shown here is derived from an EMBL/GenBank/DDBJ whole genome shotgun (WGS) entry which is preliminary data.</text>
</comment>
<evidence type="ECO:0000256" key="3">
    <source>
        <dbReference type="ARBA" id="ARBA00023172"/>
    </source>
</evidence>
<protein>
    <recommendedName>
        <fullName evidence="6">Core-binding (CB) domain-containing protein</fullName>
    </recommendedName>
</protein>
<dbReference type="EMBL" id="RJTH01000005">
    <property type="protein sequence ID" value="RUM24365.1"/>
    <property type="molecule type" value="Genomic_DNA"/>
</dbReference>
<dbReference type="RefSeq" id="WP_126922049.1">
    <property type="nucleotide sequence ID" value="NZ_ML133690.1"/>
</dbReference>
<dbReference type="GO" id="GO:0006310">
    <property type="term" value="P:DNA recombination"/>
    <property type="evidence" value="ECO:0007669"/>
    <property type="project" value="UniProtKB-KW"/>
</dbReference>
<keyword evidence="3" id="KW-0233">DNA recombination</keyword>
<dbReference type="InterPro" id="IPR010998">
    <property type="entry name" value="Integrase_recombinase_N"/>
</dbReference>
<evidence type="ECO:0000256" key="1">
    <source>
        <dbReference type="ARBA" id="ARBA00022908"/>
    </source>
</evidence>
<organism evidence="7 8">
    <name type="scientific">Rhizobium vallis</name>
    <dbReference type="NCBI Taxonomy" id="634290"/>
    <lineage>
        <taxon>Bacteria</taxon>
        <taxon>Pseudomonadati</taxon>
        <taxon>Pseudomonadota</taxon>
        <taxon>Alphaproteobacteria</taxon>
        <taxon>Hyphomicrobiales</taxon>
        <taxon>Rhizobiaceae</taxon>
        <taxon>Rhizobium/Agrobacterium group</taxon>
        <taxon>Rhizobium</taxon>
    </lineage>
</organism>
<proteinExistence type="predicted"/>
<reference evidence="8" key="1">
    <citation type="submission" date="2018-11" db="EMBL/GenBank/DDBJ databases">
        <title>Rhizobium chutanense sp. nov., isolated from root nodules of Phaseolus vulgaris in China.</title>
        <authorList>
            <person name="Huo Y."/>
        </authorList>
    </citation>
    <scope>NUCLEOTIDE SEQUENCE [LARGE SCALE GENOMIC DNA]</scope>
    <source>
        <strain evidence="8">CCBAU 65647</strain>
    </source>
</reference>
<dbReference type="GO" id="GO:0015074">
    <property type="term" value="P:DNA integration"/>
    <property type="evidence" value="ECO:0007669"/>
    <property type="project" value="UniProtKB-KW"/>
</dbReference>
<accession>A0A3S0Y4S2</accession>
<sequence>MRYAELPNIWQEDLSGLSGAALGRVYVERATERLVSRAIDPSLYEDWGKIDVDRACQLIGCKRSALYQNTGIRTIISDLQEQDAKLKPADGSEHEQAAEPKSNVIQFPMERARPPSRYIVGKIVVVKVKLALSKAVSRDYSIPTLFWEDGIDREVSHYIRALALEERPLSTLLEYLKILREFRRFCRQNGIPWLLVNDDTLRAYRALKLNKGIKTRRINTITGVIFQFYAWAERVGMLRNHVQLYEPGDYPPELWEHPFAITSDEFTKKDGAKIRVSRLRIPDTSPKANRPTVTDAKLKLVKYAEEGSRHEERNSLAYSWIAVTGARSFELLQVIVGKLPTREQLDRIFAGALDWTIEVKRKGGRDGKLVPTADLLRRTLNFAENERAAIVKRCESLGLPVEDGLFLTDKGTTLAVSSFQGLARLAFQRAGVAGSAHRIRAIPARKAVEVALDVADVGDVELGPDTIWKHAILMRAADILDHRSTRTLEHYLNDLINSRVQKSAASKLHMVESAISEKELTLAALERRIEARTKELDINRLIADFRRTGTLAGATAEEVRTLEEFQDEFDTAMREFKIAA</sequence>
<dbReference type="InterPro" id="IPR011010">
    <property type="entry name" value="DNA_brk_join_enz"/>
</dbReference>
<dbReference type="AlphaFoldDB" id="A0A3S0Y4S2"/>
<evidence type="ECO:0000313" key="7">
    <source>
        <dbReference type="EMBL" id="RUM24365.1"/>
    </source>
</evidence>